<accession>A0ABR2MX83</accession>
<keyword evidence="2" id="KW-0812">Transmembrane</keyword>
<dbReference type="PANTHER" id="PTHR47603">
    <property type="entry name" value="PPR CONTAINING-LIKE PROTEIN"/>
    <property type="match status" value="1"/>
</dbReference>
<keyword evidence="2" id="KW-0472">Membrane</keyword>
<proteinExistence type="predicted"/>
<feature type="transmembrane region" description="Helical" evidence="2">
    <location>
        <begin position="419"/>
        <end position="441"/>
    </location>
</feature>
<evidence type="ECO:0000313" key="3">
    <source>
        <dbReference type="EMBL" id="KAK8968830.1"/>
    </source>
</evidence>
<gene>
    <name evidence="3" type="ORF">KSP40_PGU019160</name>
</gene>
<dbReference type="Proteomes" id="UP001412067">
    <property type="component" value="Unassembled WGS sequence"/>
</dbReference>
<evidence type="ECO:0000256" key="1">
    <source>
        <dbReference type="SAM" id="MobiDB-lite"/>
    </source>
</evidence>
<feature type="transmembrane region" description="Helical" evidence="2">
    <location>
        <begin position="390"/>
        <end position="407"/>
    </location>
</feature>
<keyword evidence="4" id="KW-1185">Reference proteome</keyword>
<dbReference type="Gene3D" id="1.25.40.10">
    <property type="entry name" value="Tetratricopeptide repeat domain"/>
    <property type="match status" value="1"/>
</dbReference>
<evidence type="ECO:0000313" key="4">
    <source>
        <dbReference type="Proteomes" id="UP001412067"/>
    </source>
</evidence>
<name>A0ABR2MX83_9ASPA</name>
<protein>
    <submittedName>
        <fullName evidence="3">Pentatricopeptide repeat-containing protein</fullName>
    </submittedName>
</protein>
<feature type="region of interest" description="Disordered" evidence="1">
    <location>
        <begin position="62"/>
        <end position="149"/>
    </location>
</feature>
<organism evidence="3 4">
    <name type="scientific">Platanthera guangdongensis</name>
    <dbReference type="NCBI Taxonomy" id="2320717"/>
    <lineage>
        <taxon>Eukaryota</taxon>
        <taxon>Viridiplantae</taxon>
        <taxon>Streptophyta</taxon>
        <taxon>Embryophyta</taxon>
        <taxon>Tracheophyta</taxon>
        <taxon>Spermatophyta</taxon>
        <taxon>Magnoliopsida</taxon>
        <taxon>Liliopsida</taxon>
        <taxon>Asparagales</taxon>
        <taxon>Orchidaceae</taxon>
        <taxon>Orchidoideae</taxon>
        <taxon>Orchideae</taxon>
        <taxon>Orchidinae</taxon>
        <taxon>Platanthera</taxon>
    </lineage>
</organism>
<dbReference type="EMBL" id="JBBWWR010000003">
    <property type="protein sequence ID" value="KAK8968830.1"/>
    <property type="molecule type" value="Genomic_DNA"/>
</dbReference>
<keyword evidence="2" id="KW-1133">Transmembrane helix</keyword>
<sequence>MTATDSVVEGWLSEEIARLQDVDQRRNTEAAPCEMRGLVVGELQGRVRVACEGTVGEPLKMVGIGLDGSPRTETRPGVPSRSTLGSQKPMASKQETDIRRSAVVGRKTHYQGFENRTGPAGPTSRTADRAPTRSSPDTRTAYYRGPPENRLIDMKDSKEAIYGTLDAWVAWEQNFPLALLKRALLVLEKEEQWHRIVQVIKWMLSKGQGITMGTYEQLIRALEKDCRPEEAHNIWVKKISYDLHSVPWRFCDLMLSIYYRNNMLERLVKLFKDIESFGRKPPSKSIVRKVVDAYELLGLLEEKNVLLQKYDDLFNSSSRESSKKSRKFSKRGIAAGQERLRFRRRCPGLLLPANLRLPSSIAVDVSVDAFSPSLASLLEFFLLPQSGSCAINFLCFLYLVFFSGYSSSPCSVCRFFSGLLRLCCFLSVSLLLSCCCILLRLPLLLRPAAAAVASSPSAAAAPLPGP</sequence>
<dbReference type="PANTHER" id="PTHR47603:SF1">
    <property type="entry name" value="PPR CONTAINING-LIKE PROTEIN"/>
    <property type="match status" value="1"/>
</dbReference>
<dbReference type="InterPro" id="IPR011990">
    <property type="entry name" value="TPR-like_helical_dom_sf"/>
</dbReference>
<comment type="caution">
    <text evidence="3">The sequence shown here is derived from an EMBL/GenBank/DDBJ whole genome shotgun (WGS) entry which is preliminary data.</text>
</comment>
<evidence type="ECO:0000256" key="2">
    <source>
        <dbReference type="SAM" id="Phobius"/>
    </source>
</evidence>
<reference evidence="3 4" key="1">
    <citation type="journal article" date="2022" name="Nat. Plants">
        <title>Genomes of leafy and leafless Platanthera orchids illuminate the evolution of mycoheterotrophy.</title>
        <authorList>
            <person name="Li M.H."/>
            <person name="Liu K.W."/>
            <person name="Li Z."/>
            <person name="Lu H.C."/>
            <person name="Ye Q.L."/>
            <person name="Zhang D."/>
            <person name="Wang J.Y."/>
            <person name="Li Y.F."/>
            <person name="Zhong Z.M."/>
            <person name="Liu X."/>
            <person name="Yu X."/>
            <person name="Liu D.K."/>
            <person name="Tu X.D."/>
            <person name="Liu B."/>
            <person name="Hao Y."/>
            <person name="Liao X.Y."/>
            <person name="Jiang Y.T."/>
            <person name="Sun W.H."/>
            <person name="Chen J."/>
            <person name="Chen Y.Q."/>
            <person name="Ai Y."/>
            <person name="Zhai J.W."/>
            <person name="Wu S.S."/>
            <person name="Zhou Z."/>
            <person name="Hsiao Y.Y."/>
            <person name="Wu W.L."/>
            <person name="Chen Y.Y."/>
            <person name="Lin Y.F."/>
            <person name="Hsu J.L."/>
            <person name="Li C.Y."/>
            <person name="Wang Z.W."/>
            <person name="Zhao X."/>
            <person name="Zhong W.Y."/>
            <person name="Ma X.K."/>
            <person name="Ma L."/>
            <person name="Huang J."/>
            <person name="Chen G.Z."/>
            <person name="Huang M.Z."/>
            <person name="Huang L."/>
            <person name="Peng D.H."/>
            <person name="Luo Y.B."/>
            <person name="Zou S.Q."/>
            <person name="Chen S.P."/>
            <person name="Lan S."/>
            <person name="Tsai W.C."/>
            <person name="Van de Peer Y."/>
            <person name="Liu Z.J."/>
        </authorList>
    </citation>
    <scope>NUCLEOTIDE SEQUENCE [LARGE SCALE GENOMIC DNA]</scope>
    <source>
        <strain evidence="3">Lor288</strain>
    </source>
</reference>